<dbReference type="eggNOG" id="COG1280">
    <property type="taxonomic scope" value="Bacteria"/>
</dbReference>
<name>B4R960_PHEZH</name>
<protein>
    <submittedName>
        <fullName evidence="7">Transporter, LysE family</fullName>
    </submittedName>
</protein>
<keyword evidence="4 6" id="KW-1133">Transmembrane helix</keyword>
<reference evidence="7 8" key="1">
    <citation type="journal article" date="2008" name="BMC Genomics">
        <title>Complete genome of Phenylobacterium zucineum - a novel facultative intracellular bacterium isolated from human erythroleukemia cell line K562.</title>
        <authorList>
            <person name="Luo Y."/>
            <person name="Xu X."/>
            <person name="Ding Z."/>
            <person name="Liu Z."/>
            <person name="Zhang B."/>
            <person name="Yan Z."/>
            <person name="Sun J."/>
            <person name="Hu S."/>
            <person name="Hu X."/>
        </authorList>
    </citation>
    <scope>NUCLEOTIDE SEQUENCE [LARGE SCALE GENOMIC DNA]</scope>
    <source>
        <strain evidence="7 8">HLK1</strain>
    </source>
</reference>
<accession>B4R960</accession>
<evidence type="ECO:0000256" key="4">
    <source>
        <dbReference type="ARBA" id="ARBA00022989"/>
    </source>
</evidence>
<keyword evidence="5 6" id="KW-0472">Membrane</keyword>
<feature type="transmembrane region" description="Helical" evidence="6">
    <location>
        <begin position="39"/>
        <end position="60"/>
    </location>
</feature>
<dbReference type="RefSeq" id="WP_012521874.1">
    <property type="nucleotide sequence ID" value="NC_011144.1"/>
</dbReference>
<dbReference type="GO" id="GO:0015171">
    <property type="term" value="F:amino acid transmembrane transporter activity"/>
    <property type="evidence" value="ECO:0007669"/>
    <property type="project" value="TreeGrafter"/>
</dbReference>
<dbReference type="KEGG" id="pzu:PHZ_c1316"/>
<keyword evidence="3 6" id="KW-0812">Transmembrane</keyword>
<comment type="subcellular location">
    <subcellularLocation>
        <location evidence="1">Cell membrane</location>
        <topology evidence="1">Multi-pass membrane protein</topology>
    </subcellularLocation>
</comment>
<keyword evidence="8" id="KW-1185">Reference proteome</keyword>
<organism evidence="7 8">
    <name type="scientific">Phenylobacterium zucineum (strain HLK1)</name>
    <dbReference type="NCBI Taxonomy" id="450851"/>
    <lineage>
        <taxon>Bacteria</taxon>
        <taxon>Pseudomonadati</taxon>
        <taxon>Pseudomonadota</taxon>
        <taxon>Alphaproteobacteria</taxon>
        <taxon>Caulobacterales</taxon>
        <taxon>Caulobacteraceae</taxon>
        <taxon>Phenylobacterium</taxon>
    </lineage>
</organism>
<evidence type="ECO:0000256" key="6">
    <source>
        <dbReference type="SAM" id="Phobius"/>
    </source>
</evidence>
<dbReference type="HOGENOM" id="CLU_079569_1_1_5"/>
<evidence type="ECO:0000256" key="1">
    <source>
        <dbReference type="ARBA" id="ARBA00004651"/>
    </source>
</evidence>
<evidence type="ECO:0000256" key="3">
    <source>
        <dbReference type="ARBA" id="ARBA00022692"/>
    </source>
</evidence>
<dbReference type="PANTHER" id="PTHR30086:SF20">
    <property type="entry name" value="ARGININE EXPORTER PROTEIN ARGO-RELATED"/>
    <property type="match status" value="1"/>
</dbReference>
<sequence length="194" mass="19312">MSDALPFTLAAVALLGSPGPAIAALLAVGRAQGFRASLPFFIALQLGLALAAGLSTAGLVSVFTAIPAVERALMLIALAYLVWLAWKIGSAPLGGVEVSTASSLGQGFLLGIANPKAYLAFASLIASFAILPRGSVGDGAAKWAILVAVMIVVDLAWLAAGAALGGLKLSSRAERAMNLAMAAGILAAAALAFL</sequence>
<dbReference type="GO" id="GO:0005886">
    <property type="term" value="C:plasma membrane"/>
    <property type="evidence" value="ECO:0007669"/>
    <property type="project" value="UniProtKB-SubCell"/>
</dbReference>
<evidence type="ECO:0000313" key="7">
    <source>
        <dbReference type="EMBL" id="ACG77730.1"/>
    </source>
</evidence>
<dbReference type="OrthoDB" id="9812084at2"/>
<dbReference type="Proteomes" id="UP000001868">
    <property type="component" value="Chromosome"/>
</dbReference>
<dbReference type="EMBL" id="CP000747">
    <property type="protein sequence ID" value="ACG77730.1"/>
    <property type="molecule type" value="Genomic_DNA"/>
</dbReference>
<proteinExistence type="predicted"/>
<dbReference type="STRING" id="450851.PHZ_c1316"/>
<evidence type="ECO:0000256" key="2">
    <source>
        <dbReference type="ARBA" id="ARBA00022475"/>
    </source>
</evidence>
<feature type="transmembrane region" description="Helical" evidence="6">
    <location>
        <begin position="72"/>
        <end position="88"/>
    </location>
</feature>
<feature type="transmembrane region" description="Helical" evidence="6">
    <location>
        <begin position="143"/>
        <end position="164"/>
    </location>
</feature>
<evidence type="ECO:0000256" key="5">
    <source>
        <dbReference type="ARBA" id="ARBA00023136"/>
    </source>
</evidence>
<feature type="transmembrane region" description="Helical" evidence="6">
    <location>
        <begin position="108"/>
        <end position="131"/>
    </location>
</feature>
<feature type="transmembrane region" description="Helical" evidence="6">
    <location>
        <begin position="176"/>
        <end position="193"/>
    </location>
</feature>
<dbReference type="InterPro" id="IPR001123">
    <property type="entry name" value="LeuE-type"/>
</dbReference>
<gene>
    <name evidence="7" type="ordered locus">PHZ_c1316</name>
</gene>
<dbReference type="PANTHER" id="PTHR30086">
    <property type="entry name" value="ARGININE EXPORTER PROTEIN ARGO"/>
    <property type="match status" value="1"/>
</dbReference>
<dbReference type="AlphaFoldDB" id="B4R960"/>
<keyword evidence="2" id="KW-1003">Cell membrane</keyword>
<evidence type="ECO:0000313" key="8">
    <source>
        <dbReference type="Proteomes" id="UP000001868"/>
    </source>
</evidence>
<dbReference type="Pfam" id="PF01810">
    <property type="entry name" value="LysE"/>
    <property type="match status" value="1"/>
</dbReference>